<proteinExistence type="predicted"/>
<sequence length="226" mass="24705">MWSDFGGQREAIDLDSEATAGREFAEETLGLFSGCAVDSNSVAVSAAQMAGQLRERQHSLQVIHQLRKGEYHMFVSQTSYLDPLMFRLATIQNAQTNAVEGAEKTGFAWVALADLLRAVALCGKRYQLHSHVHATGTGKQLVMKGYCRLRLHPCFASSLRLAQAAGMELLISKARLPVDADSPVIENRSNSDDQEAPNELPGCVASRLRKRAAGDQGLPSTHKRQQ</sequence>
<feature type="region of interest" description="Disordered" evidence="1">
    <location>
        <begin position="183"/>
        <end position="205"/>
    </location>
</feature>
<evidence type="ECO:0008006" key="4">
    <source>
        <dbReference type="Google" id="ProtNLM"/>
    </source>
</evidence>
<evidence type="ECO:0000313" key="2">
    <source>
        <dbReference type="EMBL" id="KAK9820031.1"/>
    </source>
</evidence>
<accession>A0AAW1QF42</accession>
<dbReference type="EMBL" id="JALJOR010000003">
    <property type="protein sequence ID" value="KAK9820031.1"/>
    <property type="molecule type" value="Genomic_DNA"/>
</dbReference>
<gene>
    <name evidence="2" type="ORF">WJX72_005278</name>
</gene>
<reference evidence="2 3" key="1">
    <citation type="journal article" date="2024" name="Nat. Commun.">
        <title>Phylogenomics reveals the evolutionary origins of lichenization in chlorophyte algae.</title>
        <authorList>
            <person name="Puginier C."/>
            <person name="Libourel C."/>
            <person name="Otte J."/>
            <person name="Skaloud P."/>
            <person name="Haon M."/>
            <person name="Grisel S."/>
            <person name="Petersen M."/>
            <person name="Berrin J.G."/>
            <person name="Delaux P.M."/>
            <person name="Dal Grande F."/>
            <person name="Keller J."/>
        </authorList>
    </citation>
    <scope>NUCLEOTIDE SEQUENCE [LARGE SCALE GENOMIC DNA]</scope>
    <source>
        <strain evidence="2 3">SAG 2043</strain>
    </source>
</reference>
<dbReference type="Proteomes" id="UP001489004">
    <property type="component" value="Unassembled WGS sequence"/>
</dbReference>
<comment type="caution">
    <text evidence="2">The sequence shown here is derived from an EMBL/GenBank/DDBJ whole genome shotgun (WGS) entry which is preliminary data.</text>
</comment>
<organism evidence="2 3">
    <name type="scientific">[Myrmecia] bisecta</name>
    <dbReference type="NCBI Taxonomy" id="41462"/>
    <lineage>
        <taxon>Eukaryota</taxon>
        <taxon>Viridiplantae</taxon>
        <taxon>Chlorophyta</taxon>
        <taxon>core chlorophytes</taxon>
        <taxon>Trebouxiophyceae</taxon>
        <taxon>Trebouxiales</taxon>
        <taxon>Trebouxiaceae</taxon>
        <taxon>Myrmecia</taxon>
    </lineage>
</organism>
<name>A0AAW1QF42_9CHLO</name>
<evidence type="ECO:0000256" key="1">
    <source>
        <dbReference type="SAM" id="MobiDB-lite"/>
    </source>
</evidence>
<evidence type="ECO:0000313" key="3">
    <source>
        <dbReference type="Proteomes" id="UP001489004"/>
    </source>
</evidence>
<dbReference type="AlphaFoldDB" id="A0AAW1QF42"/>
<protein>
    <recommendedName>
        <fullName evidence="4">Nudix hydrolase domain-containing protein</fullName>
    </recommendedName>
</protein>
<keyword evidence="3" id="KW-1185">Reference proteome</keyword>